<dbReference type="InterPro" id="IPR013249">
    <property type="entry name" value="RNA_pol_sigma70_r4_t2"/>
</dbReference>
<proteinExistence type="inferred from homology"/>
<keyword evidence="10" id="KW-1185">Reference proteome</keyword>
<dbReference type="InterPro" id="IPR013324">
    <property type="entry name" value="RNA_pol_sigma_r3/r4-like"/>
</dbReference>
<organism evidence="9 10">
    <name type="scientific">Actinoplanes couchii</name>
    <dbReference type="NCBI Taxonomy" id="403638"/>
    <lineage>
        <taxon>Bacteria</taxon>
        <taxon>Bacillati</taxon>
        <taxon>Actinomycetota</taxon>
        <taxon>Actinomycetes</taxon>
        <taxon>Micromonosporales</taxon>
        <taxon>Micromonosporaceae</taxon>
        <taxon>Actinoplanes</taxon>
    </lineage>
</organism>
<evidence type="ECO:0000256" key="2">
    <source>
        <dbReference type="ARBA" id="ARBA00023015"/>
    </source>
</evidence>
<dbReference type="PANTHER" id="PTHR47756:SF2">
    <property type="entry name" value="BLL6612 PROTEIN"/>
    <property type="match status" value="1"/>
</dbReference>
<name>A0ABQ3XG35_9ACTN</name>
<keyword evidence="2" id="KW-0805">Transcription regulation</keyword>
<dbReference type="Proteomes" id="UP000612282">
    <property type="component" value="Unassembled WGS sequence"/>
</dbReference>
<gene>
    <name evidence="9" type="primary">rpoE_8</name>
    <name evidence="9" type="ORF">Aco03nite_058270</name>
</gene>
<evidence type="ECO:0000256" key="1">
    <source>
        <dbReference type="ARBA" id="ARBA00010641"/>
    </source>
</evidence>
<feature type="region of interest" description="Disordered" evidence="5">
    <location>
        <begin position="386"/>
        <end position="408"/>
    </location>
</feature>
<evidence type="ECO:0000256" key="4">
    <source>
        <dbReference type="ARBA" id="ARBA00023163"/>
    </source>
</evidence>
<feature type="domain" description="DUF6596" evidence="8">
    <location>
        <begin position="173"/>
        <end position="266"/>
    </location>
</feature>
<dbReference type="Pfam" id="PF08281">
    <property type="entry name" value="Sigma70_r4_2"/>
    <property type="match status" value="1"/>
</dbReference>
<dbReference type="InterPro" id="IPR013325">
    <property type="entry name" value="RNA_pol_sigma_r2"/>
</dbReference>
<dbReference type="RefSeq" id="WP_203800186.1">
    <property type="nucleotide sequence ID" value="NZ_BAAAQE010000034.1"/>
</dbReference>
<dbReference type="Gene3D" id="1.10.10.10">
    <property type="entry name" value="Winged helix-like DNA-binding domain superfamily/Winged helix DNA-binding domain"/>
    <property type="match status" value="1"/>
</dbReference>
<sequence>MNNEIAAIYADGWGRLVATMIRFTGGDWGLAEESAQDAFAQALRTWPSAGLPDQPLAWLTTTARRRAIDVARRAAVERDRLPQVAALPVGTDDAEIPDDRLELVFTCCHPGLSHEAQVALTLRCVAGLSTAEIARAFLVSEKTMGQRIFRAKQRIRHAGIPFRVPPPHLLPERLSAVLHVLYLLFNEGYSGDPRLCREAVRLGRVLVALMPDEPEAMGALALMLLQDARRPARQDGAGDLVVLADQDRSRWEPDQIAEGADLCERALRRGRAGPFQLQAAIAACHATAPDLAGTDWAQIAGLYGELRKVAPGPVVELNRAVAVSMTAAGPAAALRLVDAIEGLHDYHLFHATRADLLLRTGQDPAEALDDAIRLAPTEAERRLLIGRRAAARRTGPRTGPPSRPPAAG</sequence>
<evidence type="ECO:0000259" key="7">
    <source>
        <dbReference type="Pfam" id="PF08281"/>
    </source>
</evidence>
<comment type="similarity">
    <text evidence="1">Belongs to the sigma-70 factor family. ECF subfamily.</text>
</comment>
<evidence type="ECO:0000259" key="8">
    <source>
        <dbReference type="Pfam" id="PF20239"/>
    </source>
</evidence>
<dbReference type="InterPro" id="IPR036388">
    <property type="entry name" value="WH-like_DNA-bd_sf"/>
</dbReference>
<protein>
    <submittedName>
        <fullName evidence="9">RNA polymerase subunit sigma-24</fullName>
    </submittedName>
</protein>
<keyword evidence="4" id="KW-0804">Transcription</keyword>
<dbReference type="PANTHER" id="PTHR47756">
    <property type="entry name" value="BLL6612 PROTEIN-RELATED"/>
    <property type="match status" value="1"/>
</dbReference>
<evidence type="ECO:0000259" key="6">
    <source>
        <dbReference type="Pfam" id="PF04542"/>
    </source>
</evidence>
<comment type="caution">
    <text evidence="9">The sequence shown here is derived from an EMBL/GenBank/DDBJ whole genome shotgun (WGS) entry which is preliminary data.</text>
</comment>
<dbReference type="Pfam" id="PF20239">
    <property type="entry name" value="DUF6596"/>
    <property type="match status" value="1"/>
</dbReference>
<evidence type="ECO:0000256" key="3">
    <source>
        <dbReference type="ARBA" id="ARBA00023082"/>
    </source>
</evidence>
<dbReference type="Gene3D" id="1.10.1740.10">
    <property type="match status" value="1"/>
</dbReference>
<keyword evidence="3" id="KW-0731">Sigma factor</keyword>
<dbReference type="Pfam" id="PF04542">
    <property type="entry name" value="Sigma70_r2"/>
    <property type="match status" value="1"/>
</dbReference>
<feature type="domain" description="RNA polymerase sigma-70 region 2" evidence="6">
    <location>
        <begin position="15"/>
        <end position="74"/>
    </location>
</feature>
<feature type="compositionally biased region" description="Pro residues" evidence="5">
    <location>
        <begin position="398"/>
        <end position="408"/>
    </location>
</feature>
<accession>A0ABQ3XG35</accession>
<dbReference type="InterPro" id="IPR046531">
    <property type="entry name" value="DUF6596"/>
</dbReference>
<reference evidence="9 10" key="1">
    <citation type="submission" date="2021-01" db="EMBL/GenBank/DDBJ databases">
        <title>Whole genome shotgun sequence of Actinoplanes couchii NBRC 106145.</title>
        <authorList>
            <person name="Komaki H."/>
            <person name="Tamura T."/>
        </authorList>
    </citation>
    <scope>NUCLEOTIDE SEQUENCE [LARGE SCALE GENOMIC DNA]</scope>
    <source>
        <strain evidence="9 10">NBRC 106145</strain>
    </source>
</reference>
<dbReference type="EMBL" id="BOMG01000073">
    <property type="protein sequence ID" value="GID57423.1"/>
    <property type="molecule type" value="Genomic_DNA"/>
</dbReference>
<evidence type="ECO:0000256" key="5">
    <source>
        <dbReference type="SAM" id="MobiDB-lite"/>
    </source>
</evidence>
<feature type="domain" description="RNA polymerase sigma factor 70 region 4 type 2" evidence="7">
    <location>
        <begin position="106"/>
        <end position="155"/>
    </location>
</feature>
<dbReference type="InterPro" id="IPR007627">
    <property type="entry name" value="RNA_pol_sigma70_r2"/>
</dbReference>
<dbReference type="SUPFAM" id="SSF88946">
    <property type="entry name" value="Sigma2 domain of RNA polymerase sigma factors"/>
    <property type="match status" value="1"/>
</dbReference>
<evidence type="ECO:0000313" key="9">
    <source>
        <dbReference type="EMBL" id="GID57423.1"/>
    </source>
</evidence>
<dbReference type="SUPFAM" id="SSF88659">
    <property type="entry name" value="Sigma3 and sigma4 domains of RNA polymerase sigma factors"/>
    <property type="match status" value="1"/>
</dbReference>
<evidence type="ECO:0000313" key="10">
    <source>
        <dbReference type="Proteomes" id="UP000612282"/>
    </source>
</evidence>